<dbReference type="RefSeq" id="WP_023525673.1">
    <property type="nucleotide sequence ID" value="NZ_CP007243.1"/>
</dbReference>
<feature type="transmembrane region" description="Helical" evidence="1">
    <location>
        <begin position="21"/>
        <end position="41"/>
    </location>
</feature>
<dbReference type="HOGENOM" id="CLU_060295_0_0_0"/>
<keyword evidence="1" id="KW-0472">Membrane</keyword>
<evidence type="ECO:0000313" key="3">
    <source>
        <dbReference type="Proteomes" id="UP000027059"/>
    </source>
</evidence>
<evidence type="ECO:0000313" key="2">
    <source>
        <dbReference type="EMBL" id="AIA30318.1"/>
    </source>
</evidence>
<evidence type="ECO:0000256" key="1">
    <source>
        <dbReference type="SAM" id="Phobius"/>
    </source>
</evidence>
<keyword evidence="3" id="KW-1185">Reference proteome</keyword>
<dbReference type="EMBL" id="CP007243">
    <property type="protein sequence ID" value="AIA30318.1"/>
    <property type="molecule type" value="Genomic_DNA"/>
</dbReference>
<sequence length="332" mass="36775">MGIDSKKKSCFGEHWRNIKQLGASALLGVMVTLSPIPSVGYPAPPADTVTLDQDLNQTVSASSSTTGSQNSGGPWKLTLLPNQDPFTPLLADPRQPTTSINFLTLSNQPFIQFNGNFGADIGVARWESPTQGINESVQVGVMGASFSRFSIIQSSTFLEDADYVIGVPVTFRYHSFSGRVFFYHESSHTGYNYTTLMHISKISDFGNEILQVIPSWDITPNIRIYGGAEYRVFGLYFYPTMEDSTTVLGGIEAYSPEIPSLSARGYLAFNLEARGINGYTPDEDLQFGLLFHRPGSYLQIRPAIDIYNGYSYMGDLLFEKEHYVSLGVYFDF</sequence>
<evidence type="ECO:0008006" key="4">
    <source>
        <dbReference type="Google" id="ProtNLM"/>
    </source>
</evidence>
<dbReference type="KEGG" id="lfp:Y981_04690"/>
<dbReference type="Pfam" id="PF06727">
    <property type="entry name" value="DUF1207"/>
    <property type="match status" value="1"/>
</dbReference>
<keyword evidence="1" id="KW-1133">Transmembrane helix</keyword>
<dbReference type="Proteomes" id="UP000027059">
    <property type="component" value="Chromosome"/>
</dbReference>
<name>A0A059XU25_9BACT</name>
<reference evidence="3" key="1">
    <citation type="submission" date="2014-02" db="EMBL/GenBank/DDBJ databases">
        <title>Complete genome sequence and comparative genomic analysis of the nitrogen-fixing bacterium Leptospirillum ferriphilum YSK.</title>
        <authorList>
            <person name="Guo X."/>
            <person name="Yin H."/>
            <person name="Liang Y."/>
            <person name="Hu Q."/>
            <person name="Ma L."/>
            <person name="Xiao Y."/>
            <person name="Zhang X."/>
            <person name="Qiu G."/>
            <person name="Liu X."/>
        </authorList>
    </citation>
    <scope>NUCLEOTIDE SEQUENCE [LARGE SCALE GENOMIC DNA]</scope>
    <source>
        <strain evidence="3">YSK</strain>
    </source>
</reference>
<dbReference type="AlphaFoldDB" id="A0A059XU25"/>
<reference evidence="2 3" key="2">
    <citation type="journal article" date="2015" name="Biomed. Res. Int.">
        <title>Effects of Arsenite Resistance on the Growth and Functional Gene Expression of Leptospirillum ferriphilum and Acidithiobacillus thiooxidans in Pure Culture and Coculture.</title>
        <authorList>
            <person name="Jiang H."/>
            <person name="Liang Y."/>
            <person name="Yin H."/>
            <person name="Xiao Y."/>
            <person name="Guo X."/>
            <person name="Xu Y."/>
            <person name="Hu Q."/>
            <person name="Liu H."/>
            <person name="Liu X."/>
        </authorList>
    </citation>
    <scope>NUCLEOTIDE SEQUENCE [LARGE SCALE GENOMIC DNA]</scope>
    <source>
        <strain evidence="2 3">YSK</strain>
    </source>
</reference>
<protein>
    <recommendedName>
        <fullName evidence="4">DUF1207 domain-containing protein</fullName>
    </recommendedName>
</protein>
<keyword evidence="1" id="KW-0812">Transmembrane</keyword>
<organism evidence="2 3">
    <name type="scientific">Leptospirillum ferriphilum YSK</name>
    <dbReference type="NCBI Taxonomy" id="1441628"/>
    <lineage>
        <taxon>Bacteria</taxon>
        <taxon>Pseudomonadati</taxon>
        <taxon>Nitrospirota</taxon>
        <taxon>Nitrospiria</taxon>
        <taxon>Nitrospirales</taxon>
        <taxon>Nitrospiraceae</taxon>
        <taxon>Leptospirillum</taxon>
    </lineage>
</organism>
<gene>
    <name evidence="2" type="ORF">Y981_04690</name>
</gene>
<dbReference type="InterPro" id="IPR009599">
    <property type="entry name" value="DUF1207"/>
</dbReference>
<proteinExistence type="predicted"/>
<accession>A0A059XU25</accession>